<dbReference type="EMBL" id="CP045503">
    <property type="protein sequence ID" value="QPG59681.1"/>
    <property type="molecule type" value="Genomic_DNA"/>
</dbReference>
<comment type="catalytic activity">
    <reaction evidence="1">
        <text>ATP + protein L-histidine = ADP + protein N-phospho-L-histidine.</text>
        <dbReference type="EC" id="2.7.13.3"/>
    </reaction>
</comment>
<keyword evidence="6" id="KW-0418">Kinase</keyword>
<name>A0ABX6VDN7_9GAMM</name>
<evidence type="ECO:0000256" key="3">
    <source>
        <dbReference type="ARBA" id="ARBA00022553"/>
    </source>
</evidence>
<feature type="transmembrane region" description="Helical" evidence="9">
    <location>
        <begin position="6"/>
        <end position="26"/>
    </location>
</feature>
<keyword evidence="4" id="KW-0808">Transferase</keyword>
<evidence type="ECO:0000256" key="9">
    <source>
        <dbReference type="SAM" id="Phobius"/>
    </source>
</evidence>
<evidence type="ECO:0000313" key="11">
    <source>
        <dbReference type="EMBL" id="QPG59681.1"/>
    </source>
</evidence>
<evidence type="ECO:0000256" key="8">
    <source>
        <dbReference type="ARBA" id="ARBA00023012"/>
    </source>
</evidence>
<dbReference type="SUPFAM" id="SSF47384">
    <property type="entry name" value="Homodimeric domain of signal transducing histidine kinase"/>
    <property type="match status" value="1"/>
</dbReference>
<evidence type="ECO:0000256" key="6">
    <source>
        <dbReference type="ARBA" id="ARBA00022777"/>
    </source>
</evidence>
<protein>
    <recommendedName>
        <fullName evidence="2">histidine kinase</fullName>
        <ecNumber evidence="2">2.7.13.3</ecNumber>
    </recommendedName>
</protein>
<feature type="transmembrane region" description="Helical" evidence="9">
    <location>
        <begin position="144"/>
        <end position="166"/>
    </location>
</feature>
<dbReference type="PANTHER" id="PTHR43065">
    <property type="entry name" value="SENSOR HISTIDINE KINASE"/>
    <property type="match status" value="1"/>
</dbReference>
<accession>A0ABX6VDN7</accession>
<dbReference type="InterPro" id="IPR005467">
    <property type="entry name" value="His_kinase_dom"/>
</dbReference>
<organism evidence="11 12">
    <name type="scientific">Shewanella eurypsychrophilus</name>
    <dbReference type="NCBI Taxonomy" id="2593656"/>
    <lineage>
        <taxon>Bacteria</taxon>
        <taxon>Pseudomonadati</taxon>
        <taxon>Pseudomonadota</taxon>
        <taxon>Gammaproteobacteria</taxon>
        <taxon>Alteromonadales</taxon>
        <taxon>Shewanellaceae</taxon>
        <taxon>Shewanella</taxon>
    </lineage>
</organism>
<dbReference type="PROSITE" id="PS50109">
    <property type="entry name" value="HIS_KIN"/>
    <property type="match status" value="1"/>
</dbReference>
<feature type="transmembrane region" description="Helical" evidence="9">
    <location>
        <begin position="38"/>
        <end position="56"/>
    </location>
</feature>
<dbReference type="EC" id="2.7.13.3" evidence="2"/>
<keyword evidence="3" id="KW-0597">Phosphoprotein</keyword>
<dbReference type="SMART" id="SM00388">
    <property type="entry name" value="HisKA"/>
    <property type="match status" value="1"/>
</dbReference>
<feature type="transmembrane region" description="Helical" evidence="9">
    <location>
        <begin position="111"/>
        <end position="132"/>
    </location>
</feature>
<evidence type="ECO:0000256" key="1">
    <source>
        <dbReference type="ARBA" id="ARBA00000085"/>
    </source>
</evidence>
<dbReference type="InterPro" id="IPR036890">
    <property type="entry name" value="HATPase_C_sf"/>
</dbReference>
<gene>
    <name evidence="11" type="ORF">FM038_021590</name>
</gene>
<keyword evidence="9" id="KW-0812">Transmembrane</keyword>
<dbReference type="SMART" id="SM00387">
    <property type="entry name" value="HATPase_c"/>
    <property type="match status" value="1"/>
</dbReference>
<dbReference type="Pfam" id="PF02518">
    <property type="entry name" value="HATPase_c"/>
    <property type="match status" value="1"/>
</dbReference>
<evidence type="ECO:0000256" key="5">
    <source>
        <dbReference type="ARBA" id="ARBA00022741"/>
    </source>
</evidence>
<dbReference type="Proteomes" id="UP000316416">
    <property type="component" value="Chromosome"/>
</dbReference>
<dbReference type="CDD" id="cd00082">
    <property type="entry name" value="HisKA"/>
    <property type="match status" value="1"/>
</dbReference>
<dbReference type="Gene3D" id="1.10.287.130">
    <property type="match status" value="1"/>
</dbReference>
<dbReference type="Pfam" id="PF00512">
    <property type="entry name" value="HisKA"/>
    <property type="match status" value="1"/>
</dbReference>
<dbReference type="Gene3D" id="3.30.565.10">
    <property type="entry name" value="Histidine kinase-like ATPase, C-terminal domain"/>
    <property type="match status" value="1"/>
</dbReference>
<keyword evidence="5" id="KW-0547">Nucleotide-binding</keyword>
<evidence type="ECO:0000313" key="12">
    <source>
        <dbReference type="Proteomes" id="UP000316416"/>
    </source>
</evidence>
<keyword evidence="9" id="KW-1133">Transmembrane helix</keyword>
<keyword evidence="7" id="KW-0067">ATP-binding</keyword>
<dbReference type="PANTHER" id="PTHR43065:SF10">
    <property type="entry name" value="PEROXIDE STRESS-ACTIVATED HISTIDINE KINASE MAK3"/>
    <property type="match status" value="1"/>
</dbReference>
<keyword evidence="8" id="KW-0902">Two-component regulatory system</keyword>
<dbReference type="PRINTS" id="PR00344">
    <property type="entry name" value="BCTRLSENSOR"/>
</dbReference>
<dbReference type="SUPFAM" id="SSF55874">
    <property type="entry name" value="ATPase domain of HSP90 chaperone/DNA topoisomerase II/histidine kinase"/>
    <property type="match status" value="1"/>
</dbReference>
<sequence>MPTFITFNIYLFYGLVFFSIGCVVVFRNFKYSQLSISPILWALALFSFSHAFHEWSELYVILFSDEIYPDYETLIQWLRLIKLSLSYAGLMIFAWLLFGISDRLGAKLGQLVIAVIVIIYTLGMFFFSSGYYLSADTFSEAALYTRWLLGFGSASLAAIGISLYGYQLQQADHEYGHYFVATGVGLLVYGILSGLVPTDFHHSVPVLRTLAAGLILFTIHRALKVFDLEKELATEAKLKRAIEADKYKAIGHLAMGVAHEINNPLASSNLALDLLERKLPAENLALVEYLDRARLGIDRASEISKELLTYARPNEGKAEVVSVQQVIDGAIQLLAHKAKAYHLSINCGSELILYGHKVKLEELMINLINNAMDATESGGNIEITAHGGADNLYLSIRDWGEGMDNKALERATELFYSTKSIGQGTGLGLAICEQILSAHQGKMNIESTLGEGTKVSMTFYNRGLLHD</sequence>
<evidence type="ECO:0000256" key="7">
    <source>
        <dbReference type="ARBA" id="ARBA00022840"/>
    </source>
</evidence>
<dbReference type="InterPro" id="IPR003661">
    <property type="entry name" value="HisK_dim/P_dom"/>
</dbReference>
<keyword evidence="12" id="KW-1185">Reference proteome</keyword>
<dbReference type="InterPro" id="IPR036097">
    <property type="entry name" value="HisK_dim/P_sf"/>
</dbReference>
<dbReference type="InterPro" id="IPR003594">
    <property type="entry name" value="HATPase_dom"/>
</dbReference>
<evidence type="ECO:0000256" key="4">
    <source>
        <dbReference type="ARBA" id="ARBA00022679"/>
    </source>
</evidence>
<keyword evidence="9" id="KW-0472">Membrane</keyword>
<feature type="domain" description="Histidine kinase" evidence="10">
    <location>
        <begin position="256"/>
        <end position="463"/>
    </location>
</feature>
<proteinExistence type="predicted"/>
<evidence type="ECO:0000256" key="2">
    <source>
        <dbReference type="ARBA" id="ARBA00012438"/>
    </source>
</evidence>
<dbReference type="InterPro" id="IPR004358">
    <property type="entry name" value="Sig_transdc_His_kin-like_C"/>
</dbReference>
<evidence type="ECO:0000259" key="10">
    <source>
        <dbReference type="PROSITE" id="PS50109"/>
    </source>
</evidence>
<reference evidence="11" key="1">
    <citation type="submission" date="2021-07" db="EMBL/GenBank/DDBJ databases">
        <title>Shewanella sp. YLB-07 whole genome sequence.</title>
        <authorList>
            <person name="Yu L."/>
        </authorList>
    </citation>
    <scope>NUCLEOTIDE SEQUENCE</scope>
    <source>
        <strain evidence="11">YLB-08</strain>
    </source>
</reference>
<dbReference type="RefSeq" id="WP_142873888.1">
    <property type="nucleotide sequence ID" value="NZ_CP045503.2"/>
</dbReference>
<feature type="transmembrane region" description="Helical" evidence="9">
    <location>
        <begin position="76"/>
        <end position="99"/>
    </location>
</feature>
<feature type="transmembrane region" description="Helical" evidence="9">
    <location>
        <begin position="178"/>
        <end position="196"/>
    </location>
</feature>